<feature type="binding site" evidence="7 8">
    <location>
        <position position="56"/>
    </location>
    <ligand>
        <name>S-adenosyl-L-methionine</name>
        <dbReference type="ChEBI" id="CHEBI:59789"/>
    </ligand>
</feature>
<dbReference type="GO" id="GO:0052908">
    <property type="term" value="F:16S rRNA (adenine(1518)-N(6)/adenine(1519)-N(6))-dimethyltransferase activity"/>
    <property type="evidence" value="ECO:0007669"/>
    <property type="project" value="UniProtKB-EC"/>
</dbReference>
<evidence type="ECO:0000256" key="4">
    <source>
        <dbReference type="ARBA" id="ARBA00022679"/>
    </source>
</evidence>
<dbReference type="CDD" id="cd02440">
    <property type="entry name" value="AdoMet_MTases"/>
    <property type="match status" value="1"/>
</dbReference>
<sequence>MKPDITRPSVLRELLGRHGFTLKKQLGQNFLIDSHALDSIVDAADIHADTSVIEIGPGAGVLTTRLAERAARVLAVEKDDSLRPVLEEVLSGTDNVTLLFADALEVSLEDWVGQHWGEVKRLVVAANLPYYITTPLLFHILESNLPVSDMVILVQKEVADRLLAKPGGKDYGVLTVMAQWRAEVQRVVNVSANCFLPPPTVESSVVRLAVRSQPPYPLQREAALRKVVRAAFGMRRKTLDNALAGGLSLSKSAVTHLLACAQIDGKRRGETLDLQEFARLANAFVENGVQ</sequence>
<evidence type="ECO:0000256" key="3">
    <source>
        <dbReference type="ARBA" id="ARBA00022603"/>
    </source>
</evidence>
<evidence type="ECO:0000256" key="1">
    <source>
        <dbReference type="ARBA" id="ARBA00022490"/>
    </source>
</evidence>
<keyword evidence="1 7" id="KW-0963">Cytoplasm</keyword>
<dbReference type="InterPro" id="IPR020598">
    <property type="entry name" value="rRNA_Ade_methylase_Trfase_N"/>
</dbReference>
<evidence type="ECO:0000313" key="11">
    <source>
        <dbReference type="Proteomes" id="UP000184016"/>
    </source>
</evidence>
<dbReference type="Gene3D" id="3.40.50.150">
    <property type="entry name" value="Vaccinia Virus protein VP39"/>
    <property type="match status" value="1"/>
</dbReference>
<accession>A0A1M6PIE9</accession>
<dbReference type="STRING" id="1830138.SAMN05443507_10842"/>
<dbReference type="AlphaFoldDB" id="A0A1M6PIE9"/>
<keyword evidence="2 7" id="KW-0698">rRNA processing</keyword>
<dbReference type="NCBIfam" id="TIGR00755">
    <property type="entry name" value="ksgA"/>
    <property type="match status" value="1"/>
</dbReference>
<dbReference type="FunFam" id="3.40.50.150:FF:000023">
    <property type="entry name" value="Ribosomal RNA small subunit methyltransferase A"/>
    <property type="match status" value="1"/>
</dbReference>
<dbReference type="GO" id="GO:0003723">
    <property type="term" value="F:RNA binding"/>
    <property type="evidence" value="ECO:0007669"/>
    <property type="project" value="UniProtKB-UniRule"/>
</dbReference>
<dbReference type="PROSITE" id="PS01131">
    <property type="entry name" value="RRNA_A_DIMETH"/>
    <property type="match status" value="1"/>
</dbReference>
<dbReference type="OrthoDB" id="9814755at2"/>
<feature type="binding site" evidence="7 8">
    <location>
        <position position="77"/>
    </location>
    <ligand>
        <name>S-adenosyl-L-methionine</name>
        <dbReference type="ChEBI" id="CHEBI:59789"/>
    </ligand>
</feature>
<dbReference type="PROSITE" id="PS51689">
    <property type="entry name" value="SAM_RNA_A_N6_MT"/>
    <property type="match status" value="1"/>
</dbReference>
<evidence type="ECO:0000256" key="7">
    <source>
        <dbReference type="HAMAP-Rule" id="MF_00607"/>
    </source>
</evidence>
<dbReference type="Proteomes" id="UP000184016">
    <property type="component" value="Unassembled WGS sequence"/>
</dbReference>
<dbReference type="RefSeq" id="WP_072873630.1">
    <property type="nucleotide sequence ID" value="NZ_FRAF01000008.1"/>
</dbReference>
<proteinExistence type="inferred from homology"/>
<feature type="binding site" evidence="7 8">
    <location>
        <position position="29"/>
    </location>
    <ligand>
        <name>S-adenosyl-L-methionine</name>
        <dbReference type="ChEBI" id="CHEBI:59789"/>
    </ligand>
</feature>
<dbReference type="PANTHER" id="PTHR11727:SF7">
    <property type="entry name" value="DIMETHYLADENOSINE TRANSFERASE-RELATED"/>
    <property type="match status" value="1"/>
</dbReference>
<feature type="domain" description="Ribosomal RNA adenine methylase transferase N-terminal" evidence="9">
    <location>
        <begin position="36"/>
        <end position="212"/>
    </location>
</feature>
<organism evidence="10 11">
    <name type="scientific">Alicyclobacillus tolerans</name>
    <dbReference type="NCBI Taxonomy" id="90970"/>
    <lineage>
        <taxon>Bacteria</taxon>
        <taxon>Bacillati</taxon>
        <taxon>Bacillota</taxon>
        <taxon>Bacilli</taxon>
        <taxon>Bacillales</taxon>
        <taxon>Alicyclobacillaceae</taxon>
        <taxon>Alicyclobacillus</taxon>
    </lineage>
</organism>
<comment type="function">
    <text evidence="7">Specifically dimethylates two adjacent adenosines (A1518 and A1519) in the loop of a conserved hairpin near the 3'-end of 16S rRNA in the 30S particle. May play a critical role in biogenesis of 30S subunits.</text>
</comment>
<keyword evidence="4 7" id="KW-0808">Transferase</keyword>
<name>A0A1M6PIE9_9BACL</name>
<feature type="binding site" evidence="7 8">
    <location>
        <position position="31"/>
    </location>
    <ligand>
        <name>S-adenosyl-L-methionine</name>
        <dbReference type="ChEBI" id="CHEBI:59789"/>
    </ligand>
</feature>
<dbReference type="EC" id="2.1.1.182" evidence="7"/>
<dbReference type="Pfam" id="PF00398">
    <property type="entry name" value="RrnaAD"/>
    <property type="match status" value="1"/>
</dbReference>
<comment type="subcellular location">
    <subcellularLocation>
        <location evidence="7">Cytoplasm</location>
    </subcellularLocation>
</comment>
<dbReference type="PANTHER" id="PTHR11727">
    <property type="entry name" value="DIMETHYLADENOSINE TRANSFERASE"/>
    <property type="match status" value="1"/>
</dbReference>
<dbReference type="InterPro" id="IPR001737">
    <property type="entry name" value="KsgA/Erm"/>
</dbReference>
<comment type="catalytic activity">
    <reaction evidence="7">
        <text>adenosine(1518)/adenosine(1519) in 16S rRNA + 4 S-adenosyl-L-methionine = N(6)-dimethyladenosine(1518)/N(6)-dimethyladenosine(1519) in 16S rRNA + 4 S-adenosyl-L-homocysteine + 4 H(+)</text>
        <dbReference type="Rhea" id="RHEA:19609"/>
        <dbReference type="Rhea" id="RHEA-COMP:10232"/>
        <dbReference type="Rhea" id="RHEA-COMP:10233"/>
        <dbReference type="ChEBI" id="CHEBI:15378"/>
        <dbReference type="ChEBI" id="CHEBI:57856"/>
        <dbReference type="ChEBI" id="CHEBI:59789"/>
        <dbReference type="ChEBI" id="CHEBI:74411"/>
        <dbReference type="ChEBI" id="CHEBI:74493"/>
        <dbReference type="EC" id="2.1.1.182"/>
    </reaction>
</comment>
<dbReference type="SUPFAM" id="SSF53335">
    <property type="entry name" value="S-adenosyl-L-methionine-dependent methyltransferases"/>
    <property type="match status" value="1"/>
</dbReference>
<feature type="binding site" evidence="7 8">
    <location>
        <position position="102"/>
    </location>
    <ligand>
        <name>S-adenosyl-L-methionine</name>
        <dbReference type="ChEBI" id="CHEBI:59789"/>
    </ligand>
</feature>
<dbReference type="InterPro" id="IPR020596">
    <property type="entry name" value="rRNA_Ade_Mease_Trfase_CS"/>
</dbReference>
<evidence type="ECO:0000256" key="6">
    <source>
        <dbReference type="ARBA" id="ARBA00022884"/>
    </source>
</evidence>
<dbReference type="InterPro" id="IPR011530">
    <property type="entry name" value="rRNA_adenine_dimethylase"/>
</dbReference>
<keyword evidence="11" id="KW-1185">Reference proteome</keyword>
<feature type="binding site" evidence="7 8">
    <location>
        <position position="127"/>
    </location>
    <ligand>
        <name>S-adenosyl-L-methionine</name>
        <dbReference type="ChEBI" id="CHEBI:59789"/>
    </ligand>
</feature>
<dbReference type="HAMAP" id="MF_00607">
    <property type="entry name" value="16SrRNA_methyltr_A"/>
    <property type="match status" value="1"/>
</dbReference>
<comment type="similarity">
    <text evidence="7">Belongs to the class I-like SAM-binding methyltransferase superfamily. rRNA adenine N(6)-methyltransferase family. RsmA subfamily.</text>
</comment>
<dbReference type="SMART" id="SM00650">
    <property type="entry name" value="rADc"/>
    <property type="match status" value="1"/>
</dbReference>
<evidence type="ECO:0000256" key="2">
    <source>
        <dbReference type="ARBA" id="ARBA00022552"/>
    </source>
</evidence>
<dbReference type="InterPro" id="IPR023165">
    <property type="entry name" value="rRNA_Ade_diMease-like_C"/>
</dbReference>
<protein>
    <recommendedName>
        <fullName evidence="7">Ribosomal RNA small subunit methyltransferase A</fullName>
        <ecNumber evidence="7">2.1.1.182</ecNumber>
    </recommendedName>
    <alternativeName>
        <fullName evidence="7">16S rRNA (adenine(1518)-N(6)/adenine(1519)-N(6))-dimethyltransferase</fullName>
    </alternativeName>
    <alternativeName>
        <fullName evidence="7">16S rRNA dimethyladenosine transferase</fullName>
    </alternativeName>
    <alternativeName>
        <fullName evidence="7">16S rRNA dimethylase</fullName>
    </alternativeName>
    <alternativeName>
        <fullName evidence="7">S-adenosylmethionine-6-N', N'-adenosyl(rRNA) dimethyltransferase</fullName>
    </alternativeName>
</protein>
<evidence type="ECO:0000256" key="8">
    <source>
        <dbReference type="PROSITE-ProRule" id="PRU01026"/>
    </source>
</evidence>
<dbReference type="EMBL" id="FRAF01000008">
    <property type="protein sequence ID" value="SHK07712.1"/>
    <property type="molecule type" value="Genomic_DNA"/>
</dbReference>
<keyword evidence="5 7" id="KW-0949">S-adenosyl-L-methionine</keyword>
<evidence type="ECO:0000259" key="9">
    <source>
        <dbReference type="SMART" id="SM00650"/>
    </source>
</evidence>
<dbReference type="Gene3D" id="1.10.8.100">
    <property type="entry name" value="Ribosomal RNA adenine dimethylase-like, domain 2"/>
    <property type="match status" value="1"/>
</dbReference>
<reference evidence="11" key="1">
    <citation type="submission" date="2016-11" db="EMBL/GenBank/DDBJ databases">
        <authorList>
            <person name="Varghese N."/>
            <person name="Submissions S."/>
        </authorList>
    </citation>
    <scope>NUCLEOTIDE SEQUENCE [LARGE SCALE GENOMIC DNA]</scope>
    <source>
        <strain evidence="11">USBA-503</strain>
    </source>
</reference>
<evidence type="ECO:0000313" key="10">
    <source>
        <dbReference type="EMBL" id="SHK07712.1"/>
    </source>
</evidence>
<evidence type="ECO:0000256" key="5">
    <source>
        <dbReference type="ARBA" id="ARBA00022691"/>
    </source>
</evidence>
<dbReference type="InterPro" id="IPR029063">
    <property type="entry name" value="SAM-dependent_MTases_sf"/>
</dbReference>
<dbReference type="GO" id="GO:0005829">
    <property type="term" value="C:cytosol"/>
    <property type="evidence" value="ECO:0007669"/>
    <property type="project" value="TreeGrafter"/>
</dbReference>
<gene>
    <name evidence="7" type="primary">rsmA</name>
    <name evidence="7" type="synonym">ksgA</name>
    <name evidence="10" type="ORF">SAMN05443507_10842</name>
</gene>
<keyword evidence="6 7" id="KW-0694">RNA-binding</keyword>
<keyword evidence="3 7" id="KW-0489">Methyltransferase</keyword>